<dbReference type="Proteomes" id="UP000756921">
    <property type="component" value="Unassembled WGS sequence"/>
</dbReference>
<accession>A0A9P6KPT9</accession>
<evidence type="ECO:0000256" key="1">
    <source>
        <dbReference type="SAM" id="MobiDB-lite"/>
    </source>
</evidence>
<dbReference type="AlphaFoldDB" id="A0A9P6KPT9"/>
<comment type="caution">
    <text evidence="2">The sequence shown here is derived from an EMBL/GenBank/DDBJ whole genome shotgun (WGS) entry which is preliminary data.</text>
</comment>
<feature type="region of interest" description="Disordered" evidence="1">
    <location>
        <begin position="1"/>
        <end position="20"/>
    </location>
</feature>
<evidence type="ECO:0000313" key="3">
    <source>
        <dbReference type="Proteomes" id="UP000756921"/>
    </source>
</evidence>
<sequence>MRHPPVVHDTSEIAGPTNSFPEGCHRRPSCFFRFRPTAAATPLRRRIGNSQAAWKAKQHPGGLCPQTVA</sequence>
<dbReference type="OrthoDB" id="10605003at2759"/>
<keyword evidence="3" id="KW-1185">Reference proteome</keyword>
<gene>
    <name evidence="2" type="ORF">PMIN01_07325</name>
</gene>
<protein>
    <submittedName>
        <fullName evidence="2">Uncharacterized protein</fullName>
    </submittedName>
</protein>
<name>A0A9P6KPT9_9PLEO</name>
<proteinExistence type="predicted"/>
<reference evidence="2" key="1">
    <citation type="journal article" date="2020" name="Mol. Plant Microbe Interact.">
        <title>Genome Sequence of the Biocontrol Agent Coniothyrium minitans strain Conio (IMI 134523).</title>
        <authorList>
            <person name="Patel D."/>
            <person name="Shittu T.A."/>
            <person name="Baroncelli R."/>
            <person name="Muthumeenakshi S."/>
            <person name="Osborne T.H."/>
            <person name="Janganan T.K."/>
            <person name="Sreenivasaprasad S."/>
        </authorList>
    </citation>
    <scope>NUCLEOTIDE SEQUENCE</scope>
    <source>
        <strain evidence="2">Conio</strain>
    </source>
</reference>
<organism evidence="2 3">
    <name type="scientific">Paraphaeosphaeria minitans</name>
    <dbReference type="NCBI Taxonomy" id="565426"/>
    <lineage>
        <taxon>Eukaryota</taxon>
        <taxon>Fungi</taxon>
        <taxon>Dikarya</taxon>
        <taxon>Ascomycota</taxon>
        <taxon>Pezizomycotina</taxon>
        <taxon>Dothideomycetes</taxon>
        <taxon>Pleosporomycetidae</taxon>
        <taxon>Pleosporales</taxon>
        <taxon>Massarineae</taxon>
        <taxon>Didymosphaeriaceae</taxon>
        <taxon>Paraphaeosphaeria</taxon>
    </lineage>
</organism>
<dbReference type="EMBL" id="WJXW01000007">
    <property type="protein sequence ID" value="KAF9734422.1"/>
    <property type="molecule type" value="Genomic_DNA"/>
</dbReference>
<evidence type="ECO:0000313" key="2">
    <source>
        <dbReference type="EMBL" id="KAF9734422.1"/>
    </source>
</evidence>